<protein>
    <submittedName>
        <fullName evidence="1">Uncharacterized protein</fullName>
    </submittedName>
</protein>
<dbReference type="AlphaFoldDB" id="A0A9P6Y435"/>
<sequence>MQALGDVADLTQVGSHVLAGTAIAAGGAQHEMTFFVAQADRQAIHLRLGRELQAATAQALIDAAHEIGHFLIAEGIGQRQHRHRVAYFREPAGGTGADLLGRAGGTCQLRMLALQRFQLAHQPVVVDVGDLRRIQLVVGAVGLGDLPAKVFGAFGGAGAHRDPRRAMLDWRSPALAGANLGWHISNGAWLESTTSGLAAHHHQR</sequence>
<dbReference type="EMBL" id="JAANIU010007134">
    <property type="protein sequence ID" value="KAG1538888.1"/>
    <property type="molecule type" value="Genomic_DNA"/>
</dbReference>
<proteinExistence type="predicted"/>
<comment type="caution">
    <text evidence="1">The sequence shown here is derived from an EMBL/GenBank/DDBJ whole genome shotgun (WGS) entry which is preliminary data.</text>
</comment>
<gene>
    <name evidence="1" type="ORF">G6F50_014596</name>
</gene>
<keyword evidence="2" id="KW-1185">Reference proteome</keyword>
<dbReference type="Proteomes" id="UP000740926">
    <property type="component" value="Unassembled WGS sequence"/>
</dbReference>
<evidence type="ECO:0000313" key="2">
    <source>
        <dbReference type="Proteomes" id="UP000740926"/>
    </source>
</evidence>
<accession>A0A9P6Y435</accession>
<reference evidence="1 2" key="1">
    <citation type="journal article" date="2020" name="Microb. Genom.">
        <title>Genetic diversity of clinical and environmental Mucorales isolates obtained from an investigation of mucormycosis cases among solid organ transplant recipients.</title>
        <authorList>
            <person name="Nguyen M.H."/>
            <person name="Kaul D."/>
            <person name="Muto C."/>
            <person name="Cheng S.J."/>
            <person name="Richter R.A."/>
            <person name="Bruno V.M."/>
            <person name="Liu G."/>
            <person name="Beyhan S."/>
            <person name="Sundermann A.J."/>
            <person name="Mounaud S."/>
            <person name="Pasculle A.W."/>
            <person name="Nierman W.C."/>
            <person name="Driscoll E."/>
            <person name="Cumbie R."/>
            <person name="Clancy C.J."/>
            <person name="Dupont C.L."/>
        </authorList>
    </citation>
    <scope>NUCLEOTIDE SEQUENCE [LARGE SCALE GENOMIC DNA]</scope>
    <source>
        <strain evidence="1 2">GL24</strain>
    </source>
</reference>
<evidence type="ECO:0000313" key="1">
    <source>
        <dbReference type="EMBL" id="KAG1538888.1"/>
    </source>
</evidence>
<organism evidence="1 2">
    <name type="scientific">Rhizopus delemar</name>
    <dbReference type="NCBI Taxonomy" id="936053"/>
    <lineage>
        <taxon>Eukaryota</taxon>
        <taxon>Fungi</taxon>
        <taxon>Fungi incertae sedis</taxon>
        <taxon>Mucoromycota</taxon>
        <taxon>Mucoromycotina</taxon>
        <taxon>Mucoromycetes</taxon>
        <taxon>Mucorales</taxon>
        <taxon>Mucorineae</taxon>
        <taxon>Rhizopodaceae</taxon>
        <taxon>Rhizopus</taxon>
    </lineage>
</organism>
<name>A0A9P6Y435_9FUNG</name>